<dbReference type="EMBL" id="JANHOG010001900">
    <property type="protein sequence ID" value="KAJ3530100.1"/>
    <property type="molecule type" value="Genomic_DNA"/>
</dbReference>
<proteinExistence type="predicted"/>
<keyword evidence="2" id="KW-1185">Reference proteome</keyword>
<protein>
    <submittedName>
        <fullName evidence="1">Uncharacterized protein</fullName>
    </submittedName>
</protein>
<dbReference type="Proteomes" id="UP001148662">
    <property type="component" value="Unassembled WGS sequence"/>
</dbReference>
<name>A0ACC1S1H7_9APHY</name>
<sequence length="391" mass="43323">MPGSSFEVLTLPVLQEAYNGTGNMPTQNYVVNRHFTKRKIEELLKTYHLVTSGTKGEMLDRLRNYALHPERWAENYQAAPMRVRGSTKGSRANGSVAKRTRAMFGDDDNDHANMHPCKRAVTGMMRGRTEAEIKEQQDLAKVCLARMKQLKEHEVVKRVVEKNLTAAEPSMQEPTDDELIAFVTDFHLRFDLQPLPRREEAATLLPQTADLRADIQAVKCAIDALTHHVLQNAHGLAPATAATLTQVPQDENGSHAITTTPAGMPAVAGVICAGAGSTFVNVSDSIDAPPIKANTVPKANGTRQLTIDGIVLTFDPSTVGDPPQGLAYSGDRLEQLFAEWYNSAHIVIDSHPIAIRYWNRIFVARAGLKKNAWKKFRSTWHNWKVSRSSSR</sequence>
<accession>A0ACC1S1H7</accession>
<evidence type="ECO:0000313" key="1">
    <source>
        <dbReference type="EMBL" id="KAJ3530100.1"/>
    </source>
</evidence>
<reference evidence="1" key="1">
    <citation type="submission" date="2022-07" db="EMBL/GenBank/DDBJ databases">
        <title>Genome Sequence of Phlebia brevispora.</title>
        <authorList>
            <person name="Buettner E."/>
        </authorList>
    </citation>
    <scope>NUCLEOTIDE SEQUENCE</scope>
    <source>
        <strain evidence="1">MPL23</strain>
    </source>
</reference>
<comment type="caution">
    <text evidence="1">The sequence shown here is derived from an EMBL/GenBank/DDBJ whole genome shotgun (WGS) entry which is preliminary data.</text>
</comment>
<organism evidence="1 2">
    <name type="scientific">Phlebia brevispora</name>
    <dbReference type="NCBI Taxonomy" id="194682"/>
    <lineage>
        <taxon>Eukaryota</taxon>
        <taxon>Fungi</taxon>
        <taxon>Dikarya</taxon>
        <taxon>Basidiomycota</taxon>
        <taxon>Agaricomycotina</taxon>
        <taxon>Agaricomycetes</taxon>
        <taxon>Polyporales</taxon>
        <taxon>Meruliaceae</taxon>
        <taxon>Phlebia</taxon>
    </lineage>
</organism>
<gene>
    <name evidence="1" type="ORF">NM688_g7756</name>
</gene>
<evidence type="ECO:0000313" key="2">
    <source>
        <dbReference type="Proteomes" id="UP001148662"/>
    </source>
</evidence>